<reference evidence="3" key="2">
    <citation type="submission" date="2020-10" db="UniProtKB">
        <authorList>
            <consortium name="WormBaseParasite"/>
        </authorList>
    </citation>
    <scope>IDENTIFICATION</scope>
</reference>
<feature type="compositionally biased region" description="Pro residues" evidence="1">
    <location>
        <begin position="660"/>
        <end position="669"/>
    </location>
</feature>
<feature type="region of interest" description="Disordered" evidence="1">
    <location>
        <begin position="691"/>
        <end position="736"/>
    </location>
</feature>
<evidence type="ECO:0000313" key="3">
    <source>
        <dbReference type="WBParaSite" id="Pan_g21304.t2"/>
    </source>
</evidence>
<reference evidence="2" key="1">
    <citation type="journal article" date="2013" name="Genetics">
        <title>The draft genome and transcriptome of Panagrellus redivivus are shaped by the harsh demands of a free-living lifestyle.</title>
        <authorList>
            <person name="Srinivasan J."/>
            <person name="Dillman A.R."/>
            <person name="Macchietto M.G."/>
            <person name="Heikkinen L."/>
            <person name="Lakso M."/>
            <person name="Fracchia K.M."/>
            <person name="Antoshechkin I."/>
            <person name="Mortazavi A."/>
            <person name="Wong G."/>
            <person name="Sternberg P.W."/>
        </authorList>
    </citation>
    <scope>NUCLEOTIDE SEQUENCE [LARGE SCALE GENOMIC DNA]</scope>
    <source>
        <strain evidence="2">MT8872</strain>
    </source>
</reference>
<proteinExistence type="predicted"/>
<feature type="region of interest" description="Disordered" evidence="1">
    <location>
        <begin position="647"/>
        <end position="673"/>
    </location>
</feature>
<evidence type="ECO:0000313" key="2">
    <source>
        <dbReference type="Proteomes" id="UP000492821"/>
    </source>
</evidence>
<dbReference type="WBParaSite" id="Pan_g21304.t2">
    <property type="protein sequence ID" value="Pan_g21304.t2"/>
    <property type="gene ID" value="Pan_g21304"/>
</dbReference>
<feature type="compositionally biased region" description="Basic and acidic residues" evidence="1">
    <location>
        <begin position="691"/>
        <end position="700"/>
    </location>
</feature>
<dbReference type="Gene3D" id="3.30.310.270">
    <property type="match status" value="2"/>
</dbReference>
<accession>A0A7E4ZW79</accession>
<dbReference type="AlphaFoldDB" id="A0A7E4ZW79"/>
<sequence length="736" mass="83533">MSNFNRSIPTQPSRLSPCMHFAQLSVSLPHHSACFSLPTHHPGYVIIVFAEMSENPSSFAAEFHRLVAERCREAPPVTPRDRTFTMPLPTPGFNPDRPVGNPVTANPERRMGLHLDRPFFRHSIGIRHWKPNFSNVSQESARVFNVMQKLKAQNDTARFQFEQGRRRGGEGSVFQPPLPSGVTLTMEAQGQEFTNLLLTDLPWTNDPDFDNIHKIDADFPDVYFSFSDHANLIDTKPDTFNQIKITGNLHDVDQVRQRLLNIVPCLLCLPVLSYCTISENEIASRLQEMQNPGGPLAPFHRIQFFTNDHLEPQSCVEASVGRAFGSMGVSCTVYIIIKGAMFDYSMIKHAVAVLRDILYPIPTIQPAFISGIDFPQTLEPWLNDPQIAAIIAAKTDATILTPDFTKVRGINVVLTFYVYGEAEGVLAAVAELHRAVPIRLTFHCEHNDIKNGPFTTSPWRILDYVDADNCFLVELRPSEYEVTETQKRHRISITSAHENINLVYAAYGWILDTAFPKPVVEETRMKMFTMNTLNRLKQRNVVDGRGRERVREKILADSRTLVFLKELPNPQASTYKGYDYEARGNLYNPVHLEGQGSDSLGVRNVPSAPKMEVNGSAPPEMPSTPLQFWWKKNPKFDFLKPCRNPPTFKYNPGAPEYQPRDPPYTPPPASAGWVDRNRQQFQQFQPQLPRERLNSDDMRRQLNSTGSGYHPGGRVFYRTQLNSNPSNPPNRRYSHH</sequence>
<feature type="region of interest" description="Disordered" evidence="1">
    <location>
        <begin position="76"/>
        <end position="100"/>
    </location>
</feature>
<dbReference type="Proteomes" id="UP000492821">
    <property type="component" value="Unassembled WGS sequence"/>
</dbReference>
<organism evidence="2 3">
    <name type="scientific">Panagrellus redivivus</name>
    <name type="common">Microworm</name>
    <dbReference type="NCBI Taxonomy" id="6233"/>
    <lineage>
        <taxon>Eukaryota</taxon>
        <taxon>Metazoa</taxon>
        <taxon>Ecdysozoa</taxon>
        <taxon>Nematoda</taxon>
        <taxon>Chromadorea</taxon>
        <taxon>Rhabditida</taxon>
        <taxon>Tylenchina</taxon>
        <taxon>Panagrolaimomorpha</taxon>
        <taxon>Panagrolaimoidea</taxon>
        <taxon>Panagrolaimidae</taxon>
        <taxon>Panagrellus</taxon>
    </lineage>
</organism>
<protein>
    <submittedName>
        <fullName evidence="3">Tudor domain-containing protein</fullName>
    </submittedName>
</protein>
<keyword evidence="2" id="KW-1185">Reference proteome</keyword>
<evidence type="ECO:0000256" key="1">
    <source>
        <dbReference type="SAM" id="MobiDB-lite"/>
    </source>
</evidence>
<name>A0A7E4ZW79_PANRE</name>